<dbReference type="Proteomes" id="UP000032049">
    <property type="component" value="Unassembled WGS sequence"/>
</dbReference>
<dbReference type="OrthoDB" id="620967at2"/>
<dbReference type="AlphaFoldDB" id="A0A0D0FYZ4"/>
<organism evidence="1 2">
    <name type="scientific">Pedobacter lusitanus</name>
    <dbReference type="NCBI Taxonomy" id="1503925"/>
    <lineage>
        <taxon>Bacteria</taxon>
        <taxon>Pseudomonadati</taxon>
        <taxon>Bacteroidota</taxon>
        <taxon>Sphingobacteriia</taxon>
        <taxon>Sphingobacteriales</taxon>
        <taxon>Sphingobacteriaceae</taxon>
        <taxon>Pedobacter</taxon>
    </lineage>
</organism>
<evidence type="ECO:0000313" key="1">
    <source>
        <dbReference type="EMBL" id="KIO77744.1"/>
    </source>
</evidence>
<name>A0A0D0FYZ4_9SPHI</name>
<protein>
    <submittedName>
        <fullName evidence="1">Uncharacterized protein</fullName>
    </submittedName>
</protein>
<evidence type="ECO:0000313" key="2">
    <source>
        <dbReference type="Proteomes" id="UP000032049"/>
    </source>
</evidence>
<dbReference type="RefSeq" id="WP_041880270.1">
    <property type="nucleotide sequence ID" value="NZ_CP157278.1"/>
</dbReference>
<comment type="caution">
    <text evidence="1">The sequence shown here is derived from an EMBL/GenBank/DDBJ whole genome shotgun (WGS) entry which is preliminary data.</text>
</comment>
<reference evidence="1 2" key="1">
    <citation type="submission" date="2015-01" db="EMBL/GenBank/DDBJ databases">
        <title>Draft genome sequence of Pedobacter sp. NL19 isolated from sludge of an effluent treatment pond in an abandoned uranium mine.</title>
        <authorList>
            <person name="Santos T."/>
            <person name="Caetano T."/>
            <person name="Covas C."/>
            <person name="Cruz A."/>
            <person name="Mendo S."/>
        </authorList>
    </citation>
    <scope>NUCLEOTIDE SEQUENCE [LARGE SCALE GENOMIC DNA]</scope>
    <source>
        <strain evidence="1 2">NL19</strain>
    </source>
</reference>
<sequence>MTDQPDFNFITFKELLALDSFAKSWETIFPYQHEEFEDDSLFIISKGHTDFTDHLRLDTDCGWTANDKKWIAQFPGLQARHSDELIQGLIILGDLSVQGSILNEEGDYGAFLLVTGQVSCQSIVAGGSVIYIKGDITTEEVFISHYNHGYFKGDGLTTSPILIIEDHYTTLASYNASLFYYNDKTGDCPPGNECYEDEETGEDWLCSPNLTRLLDNPVFTFEDLIADLNEGEYVLASSNRLVYKDEAYWLQKAYKHLRNLRRTPELFKSARFFEKTYWKYGSVCFPHFPDTFITAELCIQGIQKSGMNLRYIPGSMITSELCELAAQHKTSISFIPPAYLDAKLIKEIIHYNESEMQAVPPHLITEELLIDYVKLGRGLWLDKYCQLADVSKITVLFKALDSGIESIEEIWGFHFQEAVYLYAKKLYNNAEHELTWSKYVEKFQQKIDRLAG</sequence>
<proteinExistence type="predicted"/>
<keyword evidence="2" id="KW-1185">Reference proteome</keyword>
<accession>A0A0D0FYZ4</accession>
<dbReference type="EMBL" id="JXRA01000029">
    <property type="protein sequence ID" value="KIO77744.1"/>
    <property type="molecule type" value="Genomic_DNA"/>
</dbReference>
<gene>
    <name evidence="1" type="ORF">TH53_07375</name>
</gene>